<proteinExistence type="predicted"/>
<comment type="caution">
    <text evidence="2">The sequence shown here is derived from an EMBL/GenBank/DDBJ whole genome shotgun (WGS) entry which is preliminary data.</text>
</comment>
<dbReference type="EMBL" id="JBDFQZ010000008">
    <property type="protein sequence ID" value="KAK9699888.1"/>
    <property type="molecule type" value="Genomic_DNA"/>
</dbReference>
<organism evidence="2 3">
    <name type="scientific">Saponaria officinalis</name>
    <name type="common">Common soapwort</name>
    <name type="synonym">Lychnis saponaria</name>
    <dbReference type="NCBI Taxonomy" id="3572"/>
    <lineage>
        <taxon>Eukaryota</taxon>
        <taxon>Viridiplantae</taxon>
        <taxon>Streptophyta</taxon>
        <taxon>Embryophyta</taxon>
        <taxon>Tracheophyta</taxon>
        <taxon>Spermatophyta</taxon>
        <taxon>Magnoliopsida</taxon>
        <taxon>eudicotyledons</taxon>
        <taxon>Gunneridae</taxon>
        <taxon>Pentapetalae</taxon>
        <taxon>Caryophyllales</taxon>
        <taxon>Caryophyllaceae</taxon>
        <taxon>Caryophylleae</taxon>
        <taxon>Saponaria</taxon>
    </lineage>
</organism>
<evidence type="ECO:0000256" key="1">
    <source>
        <dbReference type="SAM" id="SignalP"/>
    </source>
</evidence>
<evidence type="ECO:0000313" key="3">
    <source>
        <dbReference type="Proteomes" id="UP001443914"/>
    </source>
</evidence>
<reference evidence="2" key="1">
    <citation type="submission" date="2024-03" db="EMBL/GenBank/DDBJ databases">
        <title>WGS assembly of Saponaria officinalis var. Norfolk2.</title>
        <authorList>
            <person name="Jenkins J."/>
            <person name="Shu S."/>
            <person name="Grimwood J."/>
            <person name="Barry K."/>
            <person name="Goodstein D."/>
            <person name="Schmutz J."/>
            <person name="Leebens-Mack J."/>
            <person name="Osbourn A."/>
        </authorList>
    </citation>
    <scope>NUCLEOTIDE SEQUENCE [LARGE SCALE GENOMIC DNA]</scope>
    <source>
        <strain evidence="2">JIC</strain>
    </source>
</reference>
<dbReference type="Proteomes" id="UP001443914">
    <property type="component" value="Unassembled WGS sequence"/>
</dbReference>
<dbReference type="InterPro" id="IPR037256">
    <property type="entry name" value="ASC_dom_sf"/>
</dbReference>
<gene>
    <name evidence="2" type="ORF">RND81_08G202100</name>
</gene>
<protein>
    <submittedName>
        <fullName evidence="2">Uncharacterized protein</fullName>
    </submittedName>
</protein>
<keyword evidence="3" id="KW-1185">Reference proteome</keyword>
<dbReference type="SUPFAM" id="SSF160219">
    <property type="entry name" value="AMPKBI-like"/>
    <property type="match status" value="1"/>
</dbReference>
<name>A0AAW1JA72_SAPOF</name>
<evidence type="ECO:0000313" key="2">
    <source>
        <dbReference type="EMBL" id="KAK9699888.1"/>
    </source>
</evidence>
<accession>A0AAW1JA72</accession>
<feature type="signal peptide" evidence="1">
    <location>
        <begin position="1"/>
        <end position="29"/>
    </location>
</feature>
<dbReference type="AlphaFoldDB" id="A0AAW1JA72"/>
<feature type="chain" id="PRO_5043968313" evidence="1">
    <location>
        <begin position="30"/>
        <end position="61"/>
    </location>
</feature>
<sequence>MQGKKKTPPFKPINLTLMLLQLLITLTQSIHLLTRSTMACLNHLIDTQTTLTLDILHFYRL</sequence>
<keyword evidence="1" id="KW-0732">Signal</keyword>